<dbReference type="Proteomes" id="UP000310032">
    <property type="component" value="Unassembled WGS sequence"/>
</dbReference>
<gene>
    <name evidence="1" type="ORF">E5342_17160</name>
</gene>
<accession>A0A4S2EFC9</accession>
<protein>
    <submittedName>
        <fullName evidence="1">Uncharacterized protein</fullName>
    </submittedName>
</protein>
<comment type="caution">
    <text evidence="1">The sequence shown here is derived from an EMBL/GenBank/DDBJ whole genome shotgun (WGS) entry which is preliminary data.</text>
</comment>
<dbReference type="AlphaFoldDB" id="A0A4S2EFC9"/>
<sequence length="106" mass="11691">MFVCQLFAVPVCLSSLARSCHHGGNAMPSVWQSLAIVVAQYCHYDGKGTGYIVSVNSRYFYVCYIIMYPKSVAVKNLKNNAGKVWSLCFIALLLHPHSRENGASGM</sequence>
<organism evidence="1 2">
    <name type="scientific">Parabacteroides distasonis</name>
    <dbReference type="NCBI Taxonomy" id="823"/>
    <lineage>
        <taxon>Bacteria</taxon>
        <taxon>Pseudomonadati</taxon>
        <taxon>Bacteroidota</taxon>
        <taxon>Bacteroidia</taxon>
        <taxon>Bacteroidales</taxon>
        <taxon>Tannerellaceae</taxon>
        <taxon>Parabacteroides</taxon>
    </lineage>
</organism>
<dbReference type="EMBL" id="SRYM01000068">
    <property type="protein sequence ID" value="TGY54469.1"/>
    <property type="molecule type" value="Genomic_DNA"/>
</dbReference>
<proteinExistence type="predicted"/>
<evidence type="ECO:0000313" key="2">
    <source>
        <dbReference type="Proteomes" id="UP000310032"/>
    </source>
</evidence>
<name>A0A4S2EFC9_PARDI</name>
<reference evidence="1 2" key="1">
    <citation type="submission" date="2019-04" db="EMBL/GenBank/DDBJ databases">
        <title>Microbes associate with the intestines of laboratory mice.</title>
        <authorList>
            <person name="Navarre W."/>
            <person name="Wong E."/>
            <person name="Huang K."/>
            <person name="Tropini C."/>
            <person name="Ng K."/>
            <person name="Yu B."/>
        </authorList>
    </citation>
    <scope>NUCLEOTIDE SEQUENCE [LARGE SCALE GENOMIC DNA]</scope>
    <source>
        <strain evidence="1 2">NM39_I3</strain>
    </source>
</reference>
<evidence type="ECO:0000313" key="1">
    <source>
        <dbReference type="EMBL" id="TGY54469.1"/>
    </source>
</evidence>
<feature type="non-terminal residue" evidence="1">
    <location>
        <position position="106"/>
    </location>
</feature>